<organism evidence="1 2">
    <name type="scientific">Janthinobacterium agaricidamnosum</name>
    <dbReference type="NCBI Taxonomy" id="55508"/>
    <lineage>
        <taxon>Bacteria</taxon>
        <taxon>Pseudomonadati</taxon>
        <taxon>Pseudomonadota</taxon>
        <taxon>Betaproteobacteria</taxon>
        <taxon>Burkholderiales</taxon>
        <taxon>Oxalobacteraceae</taxon>
        <taxon>Janthinobacterium</taxon>
    </lineage>
</organism>
<dbReference type="Proteomes" id="UP000279594">
    <property type="component" value="Chromosome"/>
</dbReference>
<dbReference type="EMBL" id="CP033019">
    <property type="protein sequence ID" value="AYM74813.1"/>
    <property type="molecule type" value="Genomic_DNA"/>
</dbReference>
<proteinExistence type="predicted"/>
<name>A0A3G2E3F0_9BURK</name>
<dbReference type="AlphaFoldDB" id="A0A3G2E3F0"/>
<keyword evidence="2" id="KW-1185">Reference proteome</keyword>
<sequence>MLIMDLERWSAARFFATVKTRLAASLPPERRAAFIYIHGYYNAFDDAALRTAQMAVDLNVNAMPVFYSWPSKGEFTGYRFDDNSAQWTQAHLQNFLADFADRSDATDIYIIAHSMGNRPTTMALANLLEKRPELLPRFKQVVLAAPDINADVFREQIAPRLASLGLPVTLYASKNDMAMRLSYRYSGWDKIGDIRGPIVNIPGLDFIDASNVTMNFIGHDYLVSNRVVLTDVATMIKAGLRAKDRGGLRGRPLPVPRYWEFP</sequence>
<evidence type="ECO:0000313" key="2">
    <source>
        <dbReference type="Proteomes" id="UP000279594"/>
    </source>
</evidence>
<dbReference type="PANTHER" id="PTHR36513:SF1">
    <property type="entry name" value="TRANSMEMBRANE PROTEIN"/>
    <property type="match status" value="1"/>
</dbReference>
<dbReference type="Pfam" id="PF05990">
    <property type="entry name" value="DUF900"/>
    <property type="match status" value="1"/>
</dbReference>
<keyword evidence="1" id="KW-0378">Hydrolase</keyword>
<evidence type="ECO:0000313" key="1">
    <source>
        <dbReference type="EMBL" id="AYM74813.1"/>
    </source>
</evidence>
<dbReference type="PANTHER" id="PTHR36513">
    <property type="entry name" value="ABC TRANSMEMBRANE TYPE-1 DOMAIN-CONTAINING PROTEIN"/>
    <property type="match status" value="1"/>
</dbReference>
<dbReference type="SUPFAM" id="SSF53474">
    <property type="entry name" value="alpha/beta-Hydrolases"/>
    <property type="match status" value="1"/>
</dbReference>
<dbReference type="InterPro" id="IPR010297">
    <property type="entry name" value="DUF900_hydrolase"/>
</dbReference>
<gene>
    <name evidence="1" type="ORF">D9M09_02585</name>
</gene>
<accession>A0A3G2E3F0</accession>
<dbReference type="Gene3D" id="3.40.50.1820">
    <property type="entry name" value="alpha/beta hydrolase"/>
    <property type="match status" value="1"/>
</dbReference>
<reference evidence="1 2" key="1">
    <citation type="submission" date="2018-10" db="EMBL/GenBank/DDBJ databases">
        <title>Effects of UV and annual dynamics of microbial communities in freshwater RAS systems.</title>
        <authorList>
            <person name="Bekkelund A.K."/>
            <person name="Hansen B.R."/>
            <person name="Stokken H."/>
            <person name="Eriksen B.F."/>
            <person name="Kashulin N.A."/>
        </authorList>
    </citation>
    <scope>NUCLEOTIDE SEQUENCE [LARGE SCALE GENOMIC DNA]</scope>
    <source>
        <strain evidence="1 2">BHSEK</strain>
    </source>
</reference>
<protein>
    <submittedName>
        <fullName evidence="1">Alpha/beta hydrolase</fullName>
    </submittedName>
</protein>
<dbReference type="InterPro" id="IPR029058">
    <property type="entry name" value="AB_hydrolase_fold"/>
</dbReference>
<dbReference type="GO" id="GO:0016787">
    <property type="term" value="F:hydrolase activity"/>
    <property type="evidence" value="ECO:0007669"/>
    <property type="project" value="UniProtKB-KW"/>
</dbReference>